<evidence type="ECO:0000313" key="2">
    <source>
        <dbReference type="Proteomes" id="UP001595840"/>
    </source>
</evidence>
<dbReference type="EMBL" id="JBHSCX010000003">
    <property type="protein sequence ID" value="MFC4361309.1"/>
    <property type="molecule type" value="Genomic_DNA"/>
</dbReference>
<comment type="caution">
    <text evidence="1">The sequence shown here is derived from an EMBL/GenBank/DDBJ whole genome shotgun (WGS) entry which is preliminary data.</text>
</comment>
<protein>
    <submittedName>
        <fullName evidence="1">Uncharacterized protein</fullName>
    </submittedName>
</protein>
<dbReference type="Proteomes" id="UP001595840">
    <property type="component" value="Unassembled WGS sequence"/>
</dbReference>
<evidence type="ECO:0000313" key="1">
    <source>
        <dbReference type="EMBL" id="MFC4361309.1"/>
    </source>
</evidence>
<name>A0ABV8V042_9GAMM</name>
<sequence length="71" mass="8382">MSRQKHECHIGVGYNRTSRLKEKLIKEITGFERQLDALRMKSGPVDFSMLQTYKEMIACRQNVLKSLPRER</sequence>
<keyword evidence="2" id="KW-1185">Reference proteome</keyword>
<dbReference type="RefSeq" id="WP_290259930.1">
    <property type="nucleotide sequence ID" value="NZ_JAUFQG010000004.1"/>
</dbReference>
<accession>A0ABV8V042</accession>
<reference evidence="2" key="1">
    <citation type="journal article" date="2019" name="Int. J. Syst. Evol. Microbiol.">
        <title>The Global Catalogue of Microorganisms (GCM) 10K type strain sequencing project: providing services to taxonomists for standard genome sequencing and annotation.</title>
        <authorList>
            <consortium name="The Broad Institute Genomics Platform"/>
            <consortium name="The Broad Institute Genome Sequencing Center for Infectious Disease"/>
            <person name="Wu L."/>
            <person name="Ma J."/>
        </authorList>
    </citation>
    <scope>NUCLEOTIDE SEQUENCE [LARGE SCALE GENOMIC DNA]</scope>
    <source>
        <strain evidence="2">CECT 8570</strain>
    </source>
</reference>
<organism evidence="1 2">
    <name type="scientific">Simiduia curdlanivorans</name>
    <dbReference type="NCBI Taxonomy" id="1492769"/>
    <lineage>
        <taxon>Bacteria</taxon>
        <taxon>Pseudomonadati</taxon>
        <taxon>Pseudomonadota</taxon>
        <taxon>Gammaproteobacteria</taxon>
        <taxon>Cellvibrionales</taxon>
        <taxon>Cellvibrionaceae</taxon>
        <taxon>Simiduia</taxon>
    </lineage>
</organism>
<gene>
    <name evidence="1" type="ORF">ACFOX3_03285</name>
</gene>
<proteinExistence type="predicted"/>